<proteinExistence type="predicted"/>
<accession>A0A9W6T9J3</accession>
<evidence type="ECO:0000313" key="2">
    <source>
        <dbReference type="Proteomes" id="UP001165083"/>
    </source>
</evidence>
<organism evidence="1 2">
    <name type="scientific">Phytophthora lilii</name>
    <dbReference type="NCBI Taxonomy" id="2077276"/>
    <lineage>
        <taxon>Eukaryota</taxon>
        <taxon>Sar</taxon>
        <taxon>Stramenopiles</taxon>
        <taxon>Oomycota</taxon>
        <taxon>Peronosporomycetes</taxon>
        <taxon>Peronosporales</taxon>
        <taxon>Peronosporaceae</taxon>
        <taxon>Phytophthora</taxon>
    </lineage>
</organism>
<name>A0A9W6T9J3_9STRA</name>
<keyword evidence="2" id="KW-1185">Reference proteome</keyword>
<protein>
    <submittedName>
        <fullName evidence="1">Unnamed protein product</fullName>
    </submittedName>
</protein>
<sequence>MDTGYLYPPNSHLLNDEIISAHSKRPHAYGNQSSVGVVQGFSKSRKRLKQTQAAVHHHEQKRVNRAIDRSAEDNEYKHRHHQAHVATTKRTFAQPRTITLPIKTGIDYASVAELLVLGKMSLRNRRLVNQRRCRKQENDWLLSLEKDTQQLRAKIDRLKEKCYSLTIGNSSRPNIWNVVIEYFGLFRHGIELRQGATNKQRRFIQHAMAPDVACSSGFGREAMMKSWRWLQFFDDVQVELRVMKNSTENAVDAVTRTHVTITEHTLRNLFPQLLDKNEDTASEFATKLLGRRIVMHGSVHFEWDNARGLVTSVMAESDMLTPLLRPLGSLEDVCLVFDKARVSPDFQWRLQDLYNFAVANLVPFEWVAESEHRDSSYALG</sequence>
<evidence type="ECO:0000313" key="1">
    <source>
        <dbReference type="EMBL" id="GMF09095.1"/>
    </source>
</evidence>
<dbReference type="AlphaFoldDB" id="A0A9W6T9J3"/>
<dbReference type="EMBL" id="BSXW01000001">
    <property type="protein sequence ID" value="GMF09095.1"/>
    <property type="molecule type" value="Genomic_DNA"/>
</dbReference>
<comment type="caution">
    <text evidence="1">The sequence shown here is derived from an EMBL/GenBank/DDBJ whole genome shotgun (WGS) entry which is preliminary data.</text>
</comment>
<dbReference type="Proteomes" id="UP001165083">
    <property type="component" value="Unassembled WGS sequence"/>
</dbReference>
<reference evidence="1" key="1">
    <citation type="submission" date="2023-04" db="EMBL/GenBank/DDBJ databases">
        <title>Phytophthora lilii NBRC 32176.</title>
        <authorList>
            <person name="Ichikawa N."/>
            <person name="Sato H."/>
            <person name="Tonouchi N."/>
        </authorList>
    </citation>
    <scope>NUCLEOTIDE SEQUENCE</scope>
    <source>
        <strain evidence="1">NBRC 32176</strain>
    </source>
</reference>
<dbReference type="OrthoDB" id="125380at2759"/>
<gene>
    <name evidence="1" type="ORF">Plil01_000003000</name>
</gene>